<dbReference type="OrthoDB" id="2017405at2759"/>
<evidence type="ECO:0000313" key="3">
    <source>
        <dbReference type="Proteomes" id="UP000652761"/>
    </source>
</evidence>
<comment type="caution">
    <text evidence="2">The sequence shown here is derived from an EMBL/GenBank/DDBJ whole genome shotgun (WGS) entry which is preliminary data.</text>
</comment>
<accession>A0A843X933</accession>
<gene>
    <name evidence="2" type="ORF">Taro_048775</name>
</gene>
<organism evidence="2 3">
    <name type="scientific">Colocasia esculenta</name>
    <name type="common">Wild taro</name>
    <name type="synonym">Arum esculentum</name>
    <dbReference type="NCBI Taxonomy" id="4460"/>
    <lineage>
        <taxon>Eukaryota</taxon>
        <taxon>Viridiplantae</taxon>
        <taxon>Streptophyta</taxon>
        <taxon>Embryophyta</taxon>
        <taxon>Tracheophyta</taxon>
        <taxon>Spermatophyta</taxon>
        <taxon>Magnoliopsida</taxon>
        <taxon>Liliopsida</taxon>
        <taxon>Araceae</taxon>
        <taxon>Aroideae</taxon>
        <taxon>Colocasieae</taxon>
        <taxon>Colocasia</taxon>
    </lineage>
</organism>
<dbReference type="InterPro" id="IPR021475">
    <property type="entry name" value="Pants/Emi1-like"/>
</dbReference>
<sequence length="99" mass="11018">MAGGPEQEATGAGSVVGNSTENDARTNNRAGGSPPSPPLPLSCTKCFDALWFCYSPVHQMQQYYRRGEFDSCFEKWNTLFDCLKLKTKKPSEVQVSFKF</sequence>
<dbReference type="AlphaFoldDB" id="A0A843X933"/>
<feature type="compositionally biased region" description="Polar residues" evidence="1">
    <location>
        <begin position="16"/>
        <end position="30"/>
    </location>
</feature>
<dbReference type="Proteomes" id="UP000652761">
    <property type="component" value="Unassembled WGS sequence"/>
</dbReference>
<protein>
    <submittedName>
        <fullName evidence="2">Uncharacterized protein</fullName>
    </submittedName>
</protein>
<dbReference type="SMR" id="A0A843X933"/>
<keyword evidence="3" id="KW-1185">Reference proteome</keyword>
<evidence type="ECO:0000313" key="2">
    <source>
        <dbReference type="EMBL" id="MQM15825.1"/>
    </source>
</evidence>
<proteinExistence type="predicted"/>
<dbReference type="PANTHER" id="PTHR28052:SF1">
    <property type="entry name" value="UPF0545 PROTEIN C22ORF39"/>
    <property type="match status" value="1"/>
</dbReference>
<dbReference type="Pfam" id="PF11326">
    <property type="entry name" value="PANTS-like"/>
    <property type="match status" value="1"/>
</dbReference>
<name>A0A843X933_COLES</name>
<feature type="region of interest" description="Disordered" evidence="1">
    <location>
        <begin position="1"/>
        <end position="39"/>
    </location>
</feature>
<dbReference type="EMBL" id="NMUH01006699">
    <property type="protein sequence ID" value="MQM15825.1"/>
    <property type="molecule type" value="Genomic_DNA"/>
</dbReference>
<evidence type="ECO:0000256" key="1">
    <source>
        <dbReference type="SAM" id="MobiDB-lite"/>
    </source>
</evidence>
<dbReference type="PANTHER" id="PTHR28052">
    <property type="entry name" value="UPF0545 PROTEIN C22ORF39"/>
    <property type="match status" value="1"/>
</dbReference>
<reference evidence="2" key="1">
    <citation type="submission" date="2017-07" db="EMBL/GenBank/DDBJ databases">
        <title>Taro Niue Genome Assembly and Annotation.</title>
        <authorList>
            <person name="Atibalentja N."/>
            <person name="Keating K."/>
            <person name="Fields C.J."/>
        </authorList>
    </citation>
    <scope>NUCLEOTIDE SEQUENCE</scope>
    <source>
        <strain evidence="2">Niue_2</strain>
        <tissue evidence="2">Leaf</tissue>
    </source>
</reference>